<keyword evidence="2" id="KW-0472">Membrane</keyword>
<dbReference type="Proteomes" id="UP000182658">
    <property type="component" value="Unassembled WGS sequence"/>
</dbReference>
<dbReference type="InterPro" id="IPR039367">
    <property type="entry name" value="Och1-like"/>
</dbReference>
<dbReference type="OrthoDB" id="409543at2759"/>
<dbReference type="InterPro" id="IPR007577">
    <property type="entry name" value="GlycoTrfase_DXD_sugar-bd_CS"/>
</dbReference>
<dbReference type="Pfam" id="PF04488">
    <property type="entry name" value="Gly_transf_sug"/>
    <property type="match status" value="1"/>
</dbReference>
<dbReference type="GO" id="GO:0000136">
    <property type="term" value="C:mannan polymerase complex"/>
    <property type="evidence" value="ECO:0007669"/>
    <property type="project" value="TreeGrafter"/>
</dbReference>
<dbReference type="AlphaFoldDB" id="A0A1J7JM56"/>
<sequence>MLLTHRQVAFRVAGFTTLVMVSAFCVFLSIFHVGTLGAVNDESVIAKRFFPNPLAFITATHPVTAPPQPVTAPPPPPVSTPLYEPPHDATEISPPAKLMARTTTAPRASPTQIPKKLWYKVGPQGMSVEMRKWTDTCINNNPGYRVEFLTDRSGDDYVKQTFASRPDIVRTYLALNIPIIKADLLRYLLLFAEGGIWSDLDVSCNYIPIDDWVPAQYANAADLVVGWEFDMGWSYEFRRQFATWTIMAKPGLSHMWMVIEDIIEELYNTASKHNVTLQYLSLDMVGDIVDVSGPARFTESVLRSLESTFKRPVDLGGISEILEPRLIGDILIMPAYAFAATANDYGDQKGLGPALVRHHYAGTWKNKYGGELAK</sequence>
<dbReference type="PANTHER" id="PTHR31834">
    <property type="entry name" value="INITIATION-SPECIFIC ALPHA-1,6-MANNOSYLTRANSFERASE"/>
    <property type="match status" value="1"/>
</dbReference>
<evidence type="ECO:0000256" key="1">
    <source>
        <dbReference type="ARBA" id="ARBA00009003"/>
    </source>
</evidence>
<dbReference type="EMBL" id="KV875097">
    <property type="protein sequence ID" value="OIW30396.1"/>
    <property type="molecule type" value="Genomic_DNA"/>
</dbReference>
<dbReference type="GO" id="GO:0006487">
    <property type="term" value="P:protein N-linked glycosylation"/>
    <property type="evidence" value="ECO:0007669"/>
    <property type="project" value="TreeGrafter"/>
</dbReference>
<dbReference type="InParanoid" id="A0A1J7JM56"/>
<name>A0A1J7JM56_9PEZI</name>
<evidence type="ECO:0008006" key="5">
    <source>
        <dbReference type="Google" id="ProtNLM"/>
    </source>
</evidence>
<protein>
    <recommendedName>
        <fullName evidence="5">Initiation-specific alpha-1,6-mannosyltransferase</fullName>
    </recommendedName>
</protein>
<accession>A0A1J7JM56</accession>
<keyword evidence="2" id="KW-1133">Transmembrane helix</keyword>
<dbReference type="InterPro" id="IPR029044">
    <property type="entry name" value="Nucleotide-diphossugar_trans"/>
</dbReference>
<proteinExistence type="inferred from homology"/>
<evidence type="ECO:0000313" key="3">
    <source>
        <dbReference type="EMBL" id="OIW30396.1"/>
    </source>
</evidence>
<organism evidence="3 4">
    <name type="scientific">Coniochaeta ligniaria NRRL 30616</name>
    <dbReference type="NCBI Taxonomy" id="1408157"/>
    <lineage>
        <taxon>Eukaryota</taxon>
        <taxon>Fungi</taxon>
        <taxon>Dikarya</taxon>
        <taxon>Ascomycota</taxon>
        <taxon>Pezizomycotina</taxon>
        <taxon>Sordariomycetes</taxon>
        <taxon>Sordariomycetidae</taxon>
        <taxon>Coniochaetales</taxon>
        <taxon>Coniochaetaceae</taxon>
        <taxon>Coniochaeta</taxon>
    </lineage>
</organism>
<dbReference type="Gene3D" id="3.90.550.20">
    <property type="match status" value="1"/>
</dbReference>
<dbReference type="PANTHER" id="PTHR31834:SF8">
    <property type="entry name" value="TRANSFERASE, PUTATIVE (AFU_ORTHOLOGUE AFUA_6G14040)-RELATED"/>
    <property type="match status" value="1"/>
</dbReference>
<feature type="transmembrane region" description="Helical" evidence="2">
    <location>
        <begin position="12"/>
        <end position="33"/>
    </location>
</feature>
<keyword evidence="4" id="KW-1185">Reference proteome</keyword>
<dbReference type="SUPFAM" id="SSF53448">
    <property type="entry name" value="Nucleotide-diphospho-sugar transferases"/>
    <property type="match status" value="1"/>
</dbReference>
<dbReference type="STRING" id="1408157.A0A1J7JM56"/>
<gene>
    <name evidence="3" type="ORF">CONLIGDRAFT_632455</name>
</gene>
<evidence type="ECO:0000256" key="2">
    <source>
        <dbReference type="SAM" id="Phobius"/>
    </source>
</evidence>
<evidence type="ECO:0000313" key="4">
    <source>
        <dbReference type="Proteomes" id="UP000182658"/>
    </source>
</evidence>
<keyword evidence="2" id="KW-0812">Transmembrane</keyword>
<reference evidence="3 4" key="1">
    <citation type="submission" date="2016-10" db="EMBL/GenBank/DDBJ databases">
        <title>Draft genome sequence of Coniochaeta ligniaria NRRL30616, a lignocellulolytic fungus for bioabatement of inhibitors in plant biomass hydrolysates.</title>
        <authorList>
            <consortium name="DOE Joint Genome Institute"/>
            <person name="Jimenez D.J."/>
            <person name="Hector R.E."/>
            <person name="Riley R."/>
            <person name="Sun H."/>
            <person name="Grigoriev I.V."/>
            <person name="Van Elsas J.D."/>
            <person name="Nichols N.N."/>
        </authorList>
    </citation>
    <scope>NUCLEOTIDE SEQUENCE [LARGE SCALE GENOMIC DNA]</scope>
    <source>
        <strain evidence="3 4">NRRL 30616</strain>
    </source>
</reference>
<comment type="similarity">
    <text evidence="1">Belongs to the glycosyltransferase 32 family.</text>
</comment>
<dbReference type="GO" id="GO:0000009">
    <property type="term" value="F:alpha-1,6-mannosyltransferase activity"/>
    <property type="evidence" value="ECO:0007669"/>
    <property type="project" value="InterPro"/>
</dbReference>